<dbReference type="Proteomes" id="UP000444960">
    <property type="component" value="Unassembled WGS sequence"/>
</dbReference>
<dbReference type="RefSeq" id="WP_161896114.1">
    <property type="nucleotide sequence ID" value="NZ_BJOV01000005.1"/>
</dbReference>
<gene>
    <name evidence="2" type="ORF">nbrc107696_28890</name>
</gene>
<accession>A0A7I9VBF4</accession>
<evidence type="ECO:0000313" key="2">
    <source>
        <dbReference type="EMBL" id="GEE02443.1"/>
    </source>
</evidence>
<dbReference type="InterPro" id="IPR011059">
    <property type="entry name" value="Metal-dep_hydrolase_composite"/>
</dbReference>
<keyword evidence="2" id="KW-0378">Hydrolase</keyword>
<dbReference type="OrthoDB" id="3451205at2"/>
<organism evidence="2 3">
    <name type="scientific">Gordonia spumicola</name>
    <dbReference type="NCBI Taxonomy" id="589161"/>
    <lineage>
        <taxon>Bacteria</taxon>
        <taxon>Bacillati</taxon>
        <taxon>Actinomycetota</taxon>
        <taxon>Actinomycetes</taxon>
        <taxon>Mycobacteriales</taxon>
        <taxon>Gordoniaceae</taxon>
        <taxon>Gordonia</taxon>
    </lineage>
</organism>
<dbReference type="InterPro" id="IPR051781">
    <property type="entry name" value="Metallo-dep_Hydrolase"/>
</dbReference>
<dbReference type="AlphaFoldDB" id="A0A7I9VBF4"/>
<keyword evidence="3" id="KW-1185">Reference proteome</keyword>
<dbReference type="PANTHER" id="PTHR43135">
    <property type="entry name" value="ALPHA-D-RIBOSE 1-METHYLPHOSPHONATE 5-TRIPHOSPHATE DIPHOSPHATASE"/>
    <property type="match status" value="1"/>
</dbReference>
<dbReference type="PANTHER" id="PTHR43135:SF4">
    <property type="entry name" value="AMIDOHYDROLASE-RELATED DOMAIN-CONTAINING PROTEIN"/>
    <property type="match status" value="1"/>
</dbReference>
<dbReference type="Gene3D" id="3.20.20.140">
    <property type="entry name" value="Metal-dependent hydrolases"/>
    <property type="match status" value="1"/>
</dbReference>
<dbReference type="SUPFAM" id="SSF51338">
    <property type="entry name" value="Composite domain of metallo-dependent hydrolases"/>
    <property type="match status" value="1"/>
</dbReference>
<dbReference type="InterPro" id="IPR006680">
    <property type="entry name" value="Amidohydro-rel"/>
</dbReference>
<dbReference type="GO" id="GO:0016810">
    <property type="term" value="F:hydrolase activity, acting on carbon-nitrogen (but not peptide) bonds"/>
    <property type="evidence" value="ECO:0007669"/>
    <property type="project" value="InterPro"/>
</dbReference>
<name>A0A7I9VBF4_9ACTN</name>
<proteinExistence type="predicted"/>
<comment type="caution">
    <text evidence="2">The sequence shown here is derived from an EMBL/GenBank/DDBJ whole genome shotgun (WGS) entry which is preliminary data.</text>
</comment>
<dbReference type="SUPFAM" id="SSF51556">
    <property type="entry name" value="Metallo-dependent hydrolases"/>
    <property type="match status" value="1"/>
</dbReference>
<evidence type="ECO:0000313" key="3">
    <source>
        <dbReference type="Proteomes" id="UP000444960"/>
    </source>
</evidence>
<dbReference type="EMBL" id="BJOV01000005">
    <property type="protein sequence ID" value="GEE02443.1"/>
    <property type="molecule type" value="Genomic_DNA"/>
</dbReference>
<reference evidence="3" key="1">
    <citation type="submission" date="2019-06" db="EMBL/GenBank/DDBJ databases">
        <title>Gordonia isolated from sludge of a wastewater treatment plant.</title>
        <authorList>
            <person name="Tamura T."/>
            <person name="Aoyama K."/>
            <person name="Kang Y."/>
            <person name="Saito S."/>
            <person name="Akiyama N."/>
            <person name="Yazawa K."/>
            <person name="Gonoi T."/>
            <person name="Mikami Y."/>
        </authorList>
    </citation>
    <scope>NUCLEOTIDE SEQUENCE [LARGE SCALE GENOMIC DNA]</scope>
    <source>
        <strain evidence="3">NBRC 107696</strain>
    </source>
</reference>
<dbReference type="Gene3D" id="2.30.40.10">
    <property type="entry name" value="Urease, subunit C, domain 1"/>
    <property type="match status" value="1"/>
</dbReference>
<dbReference type="Pfam" id="PF01979">
    <property type="entry name" value="Amidohydro_1"/>
    <property type="match status" value="1"/>
</dbReference>
<feature type="domain" description="Amidohydrolase-related" evidence="1">
    <location>
        <begin position="164"/>
        <end position="353"/>
    </location>
</feature>
<sequence>MSAQRFRGVDPFTGDALEFWVSDGTITFEPITDAETAVDGGWIVPGLVDAHNHVGIAPGLGVTIDQARGLAYQDVKAGTLLIREVGSPVDTHPLDDDPRCPQFLRSGKHIARPKRYLRDYGVELDDPDSLAAEVAVQAKAGDGWVKLVGDWIDRSVGDLRPLWTRDQLAAAVVAAHDNGARITAHVFGADALPDIIGAGFDSVEHGTGLSDDLIDEMIRRDIALVPTLIQLDTFPEIAAGADKYPTYQANMRALHARGRDTIAKAREAGVRIYAGTDAGGTIRHGRIVDEIESLTGVGFSAVDALAASTSARDWLGVAGIAEGARADFLVLDADPAADLSTLRRPVHIVCSGEKVV</sequence>
<protein>
    <submittedName>
        <fullName evidence="2">Amidohydrolase</fullName>
    </submittedName>
</protein>
<dbReference type="InterPro" id="IPR032466">
    <property type="entry name" value="Metal_Hydrolase"/>
</dbReference>
<evidence type="ECO:0000259" key="1">
    <source>
        <dbReference type="Pfam" id="PF01979"/>
    </source>
</evidence>